<name>A0A518AY83_9BACT</name>
<evidence type="ECO:0000313" key="9">
    <source>
        <dbReference type="Proteomes" id="UP000317093"/>
    </source>
</evidence>
<evidence type="ECO:0000256" key="1">
    <source>
        <dbReference type="ARBA" id="ARBA00004651"/>
    </source>
</evidence>
<dbReference type="InterPro" id="IPR032808">
    <property type="entry name" value="DoxX"/>
</dbReference>
<keyword evidence="6 7" id="KW-0472">Membrane</keyword>
<proteinExistence type="inferred from homology"/>
<evidence type="ECO:0000313" key="8">
    <source>
        <dbReference type="EMBL" id="QDU59687.1"/>
    </source>
</evidence>
<feature type="transmembrane region" description="Helical" evidence="7">
    <location>
        <begin position="77"/>
        <end position="96"/>
    </location>
</feature>
<keyword evidence="9" id="KW-1185">Reference proteome</keyword>
<reference evidence="8 9" key="1">
    <citation type="submission" date="2019-02" db="EMBL/GenBank/DDBJ databases">
        <title>Deep-cultivation of Planctomycetes and their phenomic and genomic characterization uncovers novel biology.</title>
        <authorList>
            <person name="Wiegand S."/>
            <person name="Jogler M."/>
            <person name="Boedeker C."/>
            <person name="Pinto D."/>
            <person name="Vollmers J."/>
            <person name="Rivas-Marin E."/>
            <person name="Kohn T."/>
            <person name="Peeters S.H."/>
            <person name="Heuer A."/>
            <person name="Rast P."/>
            <person name="Oberbeckmann S."/>
            <person name="Bunk B."/>
            <person name="Jeske O."/>
            <person name="Meyerdierks A."/>
            <person name="Storesund J.E."/>
            <person name="Kallscheuer N."/>
            <person name="Luecker S."/>
            <person name="Lage O.M."/>
            <person name="Pohl T."/>
            <person name="Merkel B.J."/>
            <person name="Hornburger P."/>
            <person name="Mueller R.-W."/>
            <person name="Bruemmer F."/>
            <person name="Labrenz M."/>
            <person name="Spormann A.M."/>
            <person name="Op den Camp H."/>
            <person name="Overmann J."/>
            <person name="Amann R."/>
            <person name="Jetten M.S.M."/>
            <person name="Mascher T."/>
            <person name="Medema M.H."/>
            <person name="Devos D.P."/>
            <person name="Kaster A.-K."/>
            <person name="Ovreas L."/>
            <person name="Rohde M."/>
            <person name="Galperin M.Y."/>
            <person name="Jogler C."/>
        </authorList>
    </citation>
    <scope>NUCLEOTIDE SEQUENCE [LARGE SCALE GENOMIC DNA]</scope>
    <source>
        <strain evidence="8 9">Pan216</strain>
    </source>
</reference>
<keyword evidence="4 7" id="KW-0812">Transmembrane</keyword>
<evidence type="ECO:0000256" key="6">
    <source>
        <dbReference type="ARBA" id="ARBA00023136"/>
    </source>
</evidence>
<feature type="transmembrane region" description="Helical" evidence="7">
    <location>
        <begin position="50"/>
        <end position="70"/>
    </location>
</feature>
<evidence type="ECO:0000256" key="3">
    <source>
        <dbReference type="ARBA" id="ARBA00022475"/>
    </source>
</evidence>
<dbReference type="OrthoDB" id="9792760at2"/>
<feature type="transmembrane region" description="Helical" evidence="7">
    <location>
        <begin position="126"/>
        <end position="145"/>
    </location>
</feature>
<dbReference type="KEGG" id="knv:Pan216_05190"/>
<feature type="transmembrane region" description="Helical" evidence="7">
    <location>
        <begin position="12"/>
        <end position="30"/>
    </location>
</feature>
<comment type="similarity">
    <text evidence="2">Belongs to the DoxX family.</text>
</comment>
<gene>
    <name evidence="8" type="ORF">Pan216_05190</name>
</gene>
<dbReference type="AlphaFoldDB" id="A0A518AY83"/>
<dbReference type="PANTHER" id="PTHR33452:SF1">
    <property type="entry name" value="INNER MEMBRANE PROTEIN YPHA-RELATED"/>
    <property type="match status" value="1"/>
</dbReference>
<evidence type="ECO:0000256" key="5">
    <source>
        <dbReference type="ARBA" id="ARBA00022989"/>
    </source>
</evidence>
<evidence type="ECO:0000256" key="2">
    <source>
        <dbReference type="ARBA" id="ARBA00006679"/>
    </source>
</evidence>
<sequence>MQSFVQGIATVGARVMIATIFFMSAVGNKIPNFSKVAEVMGGQGVPAPRLLLVGAIAFLVLGSLSIIVGFKARLGAALLLVFLVLATYFFHDFWTWPQDAMWVLSSNPDVKMPVAQVEMIGFMKNLSLMGTMLFLIANGAGPMSVDAMLARKRVLGSTPSSSETDRVS</sequence>
<dbReference type="GO" id="GO:0005886">
    <property type="term" value="C:plasma membrane"/>
    <property type="evidence" value="ECO:0007669"/>
    <property type="project" value="UniProtKB-SubCell"/>
</dbReference>
<evidence type="ECO:0000256" key="7">
    <source>
        <dbReference type="SAM" id="Phobius"/>
    </source>
</evidence>
<dbReference type="PANTHER" id="PTHR33452">
    <property type="entry name" value="OXIDOREDUCTASE CATD-RELATED"/>
    <property type="match status" value="1"/>
</dbReference>
<dbReference type="InterPro" id="IPR051907">
    <property type="entry name" value="DoxX-like_oxidoreductase"/>
</dbReference>
<dbReference type="EMBL" id="CP036279">
    <property type="protein sequence ID" value="QDU59687.1"/>
    <property type="molecule type" value="Genomic_DNA"/>
</dbReference>
<evidence type="ECO:0000256" key="4">
    <source>
        <dbReference type="ARBA" id="ARBA00022692"/>
    </source>
</evidence>
<protein>
    <submittedName>
        <fullName evidence="8">DoxX</fullName>
    </submittedName>
</protein>
<comment type="subcellular location">
    <subcellularLocation>
        <location evidence="1">Cell membrane</location>
        <topology evidence="1">Multi-pass membrane protein</topology>
    </subcellularLocation>
</comment>
<dbReference type="Pfam" id="PF07681">
    <property type="entry name" value="DoxX"/>
    <property type="match status" value="1"/>
</dbReference>
<dbReference type="RefSeq" id="WP_145254355.1">
    <property type="nucleotide sequence ID" value="NZ_CP036279.1"/>
</dbReference>
<keyword evidence="3" id="KW-1003">Cell membrane</keyword>
<dbReference type="Proteomes" id="UP000317093">
    <property type="component" value="Chromosome"/>
</dbReference>
<organism evidence="8 9">
    <name type="scientific">Kolteria novifilia</name>
    <dbReference type="NCBI Taxonomy" id="2527975"/>
    <lineage>
        <taxon>Bacteria</taxon>
        <taxon>Pseudomonadati</taxon>
        <taxon>Planctomycetota</taxon>
        <taxon>Planctomycetia</taxon>
        <taxon>Kolteriales</taxon>
        <taxon>Kolteriaceae</taxon>
        <taxon>Kolteria</taxon>
    </lineage>
</organism>
<keyword evidence="5 7" id="KW-1133">Transmembrane helix</keyword>
<accession>A0A518AY83</accession>